<dbReference type="GO" id="GO:0005681">
    <property type="term" value="C:spliceosomal complex"/>
    <property type="evidence" value="ECO:0007669"/>
    <property type="project" value="UniProtKB-KW"/>
</dbReference>
<accession>A0A7S2S9W4</accession>
<comment type="subcellular location">
    <subcellularLocation>
        <location evidence="1">Nucleus</location>
    </subcellularLocation>
</comment>
<protein>
    <recommendedName>
        <fullName evidence="7">Nucleoporin Nup54 alpha-helical domain-containing protein</fullName>
    </recommendedName>
</protein>
<evidence type="ECO:0000256" key="3">
    <source>
        <dbReference type="ARBA" id="ARBA00022728"/>
    </source>
</evidence>
<dbReference type="Pfam" id="PF05700">
    <property type="entry name" value="BCAS2"/>
    <property type="match status" value="1"/>
</dbReference>
<evidence type="ECO:0000256" key="4">
    <source>
        <dbReference type="ARBA" id="ARBA00023187"/>
    </source>
</evidence>
<dbReference type="GO" id="GO:0008380">
    <property type="term" value="P:RNA splicing"/>
    <property type="evidence" value="ECO:0007669"/>
    <property type="project" value="UniProtKB-KW"/>
</dbReference>
<dbReference type="GO" id="GO:0006397">
    <property type="term" value="P:mRNA processing"/>
    <property type="evidence" value="ECO:0007669"/>
    <property type="project" value="UniProtKB-KW"/>
</dbReference>
<keyword evidence="3" id="KW-0747">Spliceosome</keyword>
<keyword evidence="5" id="KW-0539">Nucleus</keyword>
<keyword evidence="4" id="KW-0508">mRNA splicing</keyword>
<dbReference type="AlphaFoldDB" id="A0A7S2S9W4"/>
<evidence type="ECO:0000313" key="6">
    <source>
        <dbReference type="EMBL" id="CAD9693884.1"/>
    </source>
</evidence>
<sequence length="125" mass="14898">MDSWKTATERARASYEHTVHRWTHLQMLHHTVPTLQKRWQEEISTQMAQNRHLDTVILPLEKQHVQDVNAERYDAQVVSQDGVQFKRFLYLYQQLIPKCQSLQHATADLQAEIHDLQQTLQQKEQ</sequence>
<evidence type="ECO:0000256" key="1">
    <source>
        <dbReference type="ARBA" id="ARBA00004123"/>
    </source>
</evidence>
<organism evidence="6">
    <name type="scientific">Eucampia antarctica</name>
    <dbReference type="NCBI Taxonomy" id="49252"/>
    <lineage>
        <taxon>Eukaryota</taxon>
        <taxon>Sar</taxon>
        <taxon>Stramenopiles</taxon>
        <taxon>Ochrophyta</taxon>
        <taxon>Bacillariophyta</taxon>
        <taxon>Mediophyceae</taxon>
        <taxon>Biddulphiophycidae</taxon>
        <taxon>Hemiaulales</taxon>
        <taxon>Hemiaulaceae</taxon>
        <taxon>Eucampia</taxon>
    </lineage>
</organism>
<reference evidence="6" key="1">
    <citation type="submission" date="2021-01" db="EMBL/GenBank/DDBJ databases">
        <authorList>
            <person name="Corre E."/>
            <person name="Pelletier E."/>
            <person name="Niang G."/>
            <person name="Scheremetjew M."/>
            <person name="Finn R."/>
            <person name="Kale V."/>
            <person name="Holt S."/>
            <person name="Cochrane G."/>
            <person name="Meng A."/>
            <person name="Brown T."/>
            <person name="Cohen L."/>
        </authorList>
    </citation>
    <scope>NUCLEOTIDE SEQUENCE</scope>
    <source>
        <strain evidence="6">CCMP1452</strain>
    </source>
</reference>
<proteinExistence type="predicted"/>
<dbReference type="EMBL" id="HBHI01025987">
    <property type="protein sequence ID" value="CAD9693884.1"/>
    <property type="molecule type" value="Transcribed_RNA"/>
</dbReference>
<name>A0A7S2S9W4_9STRA</name>
<dbReference type="InterPro" id="IPR008409">
    <property type="entry name" value="SPF27"/>
</dbReference>
<evidence type="ECO:0008006" key="7">
    <source>
        <dbReference type="Google" id="ProtNLM"/>
    </source>
</evidence>
<evidence type="ECO:0000256" key="5">
    <source>
        <dbReference type="ARBA" id="ARBA00023242"/>
    </source>
</evidence>
<gene>
    <name evidence="6" type="ORF">EANT1437_LOCUS13310</name>
</gene>
<evidence type="ECO:0000256" key="2">
    <source>
        <dbReference type="ARBA" id="ARBA00022664"/>
    </source>
</evidence>
<keyword evidence="2" id="KW-0507">mRNA processing</keyword>